<dbReference type="InterPro" id="IPR015943">
    <property type="entry name" value="WD40/YVTN_repeat-like_dom_sf"/>
</dbReference>
<keyword evidence="1" id="KW-0732">Signal</keyword>
<evidence type="ECO:0000313" key="3">
    <source>
        <dbReference type="Proteomes" id="UP000662200"/>
    </source>
</evidence>
<protein>
    <submittedName>
        <fullName evidence="2">Uncharacterized protein</fullName>
    </submittedName>
</protein>
<reference evidence="2" key="1">
    <citation type="journal article" date="2014" name="Int. J. Syst. Evol. Microbiol.">
        <title>Complete genome sequence of Corynebacterium casei LMG S-19264T (=DSM 44701T), isolated from a smear-ripened cheese.</title>
        <authorList>
            <consortium name="US DOE Joint Genome Institute (JGI-PGF)"/>
            <person name="Walter F."/>
            <person name="Albersmeier A."/>
            <person name="Kalinowski J."/>
            <person name="Ruckert C."/>
        </authorList>
    </citation>
    <scope>NUCLEOTIDE SEQUENCE</scope>
    <source>
        <strain evidence="2">JCM 3091</strain>
    </source>
</reference>
<dbReference type="Proteomes" id="UP000662200">
    <property type="component" value="Unassembled WGS sequence"/>
</dbReference>
<comment type="caution">
    <text evidence="2">The sequence shown here is derived from an EMBL/GenBank/DDBJ whole genome shotgun (WGS) entry which is preliminary data.</text>
</comment>
<dbReference type="Gene3D" id="2.130.10.10">
    <property type="entry name" value="YVTN repeat-like/Quinoprotein amine dehydrogenase"/>
    <property type="match status" value="1"/>
</dbReference>
<dbReference type="SUPFAM" id="SSF50969">
    <property type="entry name" value="YVTN repeat-like/Quinoprotein amine dehydrogenase"/>
    <property type="match status" value="1"/>
</dbReference>
<dbReference type="EMBL" id="BMQC01000002">
    <property type="protein sequence ID" value="GGK18972.1"/>
    <property type="molecule type" value="Genomic_DNA"/>
</dbReference>
<dbReference type="AlphaFoldDB" id="A0A8J3BG40"/>
<name>A0A8J3BG40_9ACTN</name>
<feature type="chain" id="PRO_5035211608" evidence="1">
    <location>
        <begin position="21"/>
        <end position="419"/>
    </location>
</feature>
<gene>
    <name evidence="2" type="ORF">GCM10010124_09470</name>
</gene>
<accession>A0A8J3BG40</accession>
<feature type="signal peptide" evidence="1">
    <location>
        <begin position="1"/>
        <end position="20"/>
    </location>
</feature>
<evidence type="ECO:0000256" key="1">
    <source>
        <dbReference type="SAM" id="SignalP"/>
    </source>
</evidence>
<proteinExistence type="predicted"/>
<keyword evidence="3" id="KW-1185">Reference proteome</keyword>
<sequence length="419" mass="43362">MLAGGAAALLAAGVGTPADAVNPAHTRIVTANPADWTPDVLDGAVETIVQVGDRVYLGGSFTRLRNPRNGATVARPYLAAVNARTGVVDTTFDARLDRAVRALAPAADGRSLYVGGDFRNAGRGKARSLARVAATTGAAVAGFRPPALDGNVHDLRVAGARLIVGGAFGRIAGRDRPALAAVDPRTGAPDDTVDLRFAKPRVTSAGHRAPLRVSALDVTPDGRRMVVTGAFGEVAGASRPQVAVVDLGARATLSPWSTAQYGPYCAPTIPSYVRDVDISPDGRYFVVVTSGGPVARTLCDTAARWELGQAADARPTWVNYTGGDTLLSAAVTGVAVYVGGHQRWLNNPFGSNHPGPGAVTREGIGAIHPTTGRALTWNPGKQRGIGTGALHATNAGLWIGSDTELVAGERRRRVAFFPL</sequence>
<organism evidence="2 3">
    <name type="scientific">Pilimelia terevasa</name>
    <dbReference type="NCBI Taxonomy" id="53372"/>
    <lineage>
        <taxon>Bacteria</taxon>
        <taxon>Bacillati</taxon>
        <taxon>Actinomycetota</taxon>
        <taxon>Actinomycetes</taxon>
        <taxon>Micromonosporales</taxon>
        <taxon>Micromonosporaceae</taxon>
        <taxon>Pilimelia</taxon>
    </lineage>
</organism>
<reference evidence="2" key="2">
    <citation type="submission" date="2020-09" db="EMBL/GenBank/DDBJ databases">
        <authorList>
            <person name="Sun Q."/>
            <person name="Ohkuma M."/>
        </authorList>
    </citation>
    <scope>NUCLEOTIDE SEQUENCE</scope>
    <source>
        <strain evidence="2">JCM 3091</strain>
    </source>
</reference>
<evidence type="ECO:0000313" key="2">
    <source>
        <dbReference type="EMBL" id="GGK18972.1"/>
    </source>
</evidence>
<dbReference type="InterPro" id="IPR011044">
    <property type="entry name" value="Quino_amine_DH_bsu"/>
</dbReference>